<proteinExistence type="predicted"/>
<evidence type="ECO:0000313" key="3">
    <source>
        <dbReference type="Proteomes" id="UP000324222"/>
    </source>
</evidence>
<dbReference type="Proteomes" id="UP000324222">
    <property type="component" value="Unassembled WGS sequence"/>
</dbReference>
<feature type="region of interest" description="Disordered" evidence="1">
    <location>
        <begin position="1"/>
        <end position="33"/>
    </location>
</feature>
<name>A0A5B7CRY2_PORTR</name>
<gene>
    <name evidence="2" type="ORF">E2C01_004504</name>
</gene>
<accession>A0A5B7CRY2</accession>
<sequence>MHAPSLPGREAAAAAIGRASGSSRVPSRPPVSSWRRDAEFCLRCSVFFEPLVAAAVFGALEKGRPVITVDNGNLPASIRLGFRRDTLYLGLAPAPDGRHRAEGVCPAAGTSAGQALLAPGAPAPEAVPPQSSRE</sequence>
<dbReference type="EMBL" id="VSRR010000183">
    <property type="protein sequence ID" value="MPC11828.1"/>
    <property type="molecule type" value="Genomic_DNA"/>
</dbReference>
<feature type="compositionally biased region" description="Low complexity" evidence="1">
    <location>
        <begin position="8"/>
        <end position="33"/>
    </location>
</feature>
<evidence type="ECO:0000313" key="2">
    <source>
        <dbReference type="EMBL" id="MPC11828.1"/>
    </source>
</evidence>
<evidence type="ECO:0000256" key="1">
    <source>
        <dbReference type="SAM" id="MobiDB-lite"/>
    </source>
</evidence>
<organism evidence="2 3">
    <name type="scientific">Portunus trituberculatus</name>
    <name type="common">Swimming crab</name>
    <name type="synonym">Neptunus trituberculatus</name>
    <dbReference type="NCBI Taxonomy" id="210409"/>
    <lineage>
        <taxon>Eukaryota</taxon>
        <taxon>Metazoa</taxon>
        <taxon>Ecdysozoa</taxon>
        <taxon>Arthropoda</taxon>
        <taxon>Crustacea</taxon>
        <taxon>Multicrustacea</taxon>
        <taxon>Malacostraca</taxon>
        <taxon>Eumalacostraca</taxon>
        <taxon>Eucarida</taxon>
        <taxon>Decapoda</taxon>
        <taxon>Pleocyemata</taxon>
        <taxon>Brachyura</taxon>
        <taxon>Eubrachyura</taxon>
        <taxon>Portunoidea</taxon>
        <taxon>Portunidae</taxon>
        <taxon>Portuninae</taxon>
        <taxon>Portunus</taxon>
    </lineage>
</organism>
<comment type="caution">
    <text evidence="2">The sequence shown here is derived from an EMBL/GenBank/DDBJ whole genome shotgun (WGS) entry which is preliminary data.</text>
</comment>
<keyword evidence="3" id="KW-1185">Reference proteome</keyword>
<protein>
    <submittedName>
        <fullName evidence="2">Uncharacterized protein</fullName>
    </submittedName>
</protein>
<dbReference type="AlphaFoldDB" id="A0A5B7CRY2"/>
<reference evidence="2 3" key="1">
    <citation type="submission" date="2019-05" db="EMBL/GenBank/DDBJ databases">
        <title>Another draft genome of Portunus trituberculatus and its Hox gene families provides insights of decapod evolution.</title>
        <authorList>
            <person name="Jeong J.-H."/>
            <person name="Song I."/>
            <person name="Kim S."/>
            <person name="Choi T."/>
            <person name="Kim D."/>
            <person name="Ryu S."/>
            <person name="Kim W."/>
        </authorList>
    </citation>
    <scope>NUCLEOTIDE SEQUENCE [LARGE SCALE GENOMIC DNA]</scope>
    <source>
        <tissue evidence="2">Muscle</tissue>
    </source>
</reference>
<feature type="region of interest" description="Disordered" evidence="1">
    <location>
        <begin position="115"/>
        <end position="134"/>
    </location>
</feature>